<feature type="signal peptide" evidence="2">
    <location>
        <begin position="1"/>
        <end position="31"/>
    </location>
</feature>
<evidence type="ECO:0000256" key="1">
    <source>
        <dbReference type="SAM" id="MobiDB-lite"/>
    </source>
</evidence>
<keyword evidence="4" id="KW-1185">Reference proteome</keyword>
<dbReference type="Proteomes" id="UP000760545">
    <property type="component" value="Unassembled WGS sequence"/>
</dbReference>
<sequence length="234" mass="26591">MKTRNHDLQYLQMKPYFLFVLMLFLSLSAHAQIDSRNNSVAIPAIEAETDSIDSSPLTPSKPIENNPFKLNTPKVAPNLEMPKKQFSMFPEEEFGNPGELYTQQLDDHLNSIKSQLELGTKGSKTDQYFGVVETESDYAIVQYRDFGEEDGDLIRVSLNGEIVEYRITLRNHFKGLKLKLQKGKNTIEFLAINEGYLLPNTAHFRVRDDMGAVIASNQWNLSKGVKAYITVVKK</sequence>
<feature type="region of interest" description="Disordered" evidence="1">
    <location>
        <begin position="51"/>
        <end position="74"/>
    </location>
</feature>
<evidence type="ECO:0000313" key="4">
    <source>
        <dbReference type="Proteomes" id="UP000760545"/>
    </source>
</evidence>
<comment type="caution">
    <text evidence="3">The sequence shown here is derived from an EMBL/GenBank/DDBJ whole genome shotgun (WGS) entry which is preliminary data.</text>
</comment>
<reference evidence="3 4" key="1">
    <citation type="submission" date="2020-03" db="EMBL/GenBank/DDBJ databases">
        <title>Tamlana sp. nov, isolated from XXX.</title>
        <authorList>
            <person name="Cao W.R."/>
        </authorList>
    </citation>
    <scope>NUCLEOTIDE SEQUENCE [LARGE SCALE GENOMIC DNA]</scope>
    <source>
        <strain evidence="3 4">HST1-43</strain>
    </source>
</reference>
<evidence type="ECO:0000256" key="2">
    <source>
        <dbReference type="SAM" id="SignalP"/>
    </source>
</evidence>
<name>A0ABX1D9P3_9FLAO</name>
<proteinExistence type="predicted"/>
<organism evidence="3 4">
    <name type="scientific">Tamlana crocina</name>
    <dbReference type="NCBI Taxonomy" id="393006"/>
    <lineage>
        <taxon>Bacteria</taxon>
        <taxon>Pseudomonadati</taxon>
        <taxon>Bacteroidota</taxon>
        <taxon>Flavobacteriia</taxon>
        <taxon>Flavobacteriales</taxon>
        <taxon>Flavobacteriaceae</taxon>
        <taxon>Tamlana</taxon>
    </lineage>
</organism>
<accession>A0ABX1D9P3</accession>
<keyword evidence="2" id="KW-0732">Signal</keyword>
<gene>
    <name evidence="3" type="ORF">HC176_06275</name>
</gene>
<dbReference type="RefSeq" id="WP_167917338.1">
    <property type="nucleotide sequence ID" value="NZ_JAAVJS010000007.1"/>
</dbReference>
<protein>
    <recommendedName>
        <fullName evidence="5">Secreted protein</fullName>
    </recommendedName>
</protein>
<dbReference type="EMBL" id="JAAVJS010000007">
    <property type="protein sequence ID" value="NJX15090.1"/>
    <property type="molecule type" value="Genomic_DNA"/>
</dbReference>
<evidence type="ECO:0008006" key="5">
    <source>
        <dbReference type="Google" id="ProtNLM"/>
    </source>
</evidence>
<evidence type="ECO:0000313" key="3">
    <source>
        <dbReference type="EMBL" id="NJX15090.1"/>
    </source>
</evidence>
<feature type="chain" id="PRO_5045932270" description="Secreted protein" evidence="2">
    <location>
        <begin position="32"/>
        <end position="234"/>
    </location>
</feature>